<evidence type="ECO:0000256" key="1">
    <source>
        <dbReference type="SAM" id="MobiDB-lite"/>
    </source>
</evidence>
<accession>A0A6G9CT35</accession>
<gene>
    <name evidence="3" type="ORF">G9444_2803</name>
</gene>
<name>A0A6G9CT35_RHOER</name>
<dbReference type="EMBL" id="CP050124">
    <property type="protein sequence ID" value="QIP40048.1"/>
    <property type="molecule type" value="Genomic_DNA"/>
</dbReference>
<keyword evidence="2" id="KW-0812">Transmembrane</keyword>
<proteinExistence type="predicted"/>
<keyword evidence="2" id="KW-0472">Membrane</keyword>
<feature type="transmembrane region" description="Helical" evidence="2">
    <location>
        <begin position="6"/>
        <end position="30"/>
    </location>
</feature>
<reference evidence="3 4" key="1">
    <citation type="submission" date="2020-03" db="EMBL/GenBank/DDBJ databases">
        <title>Screen low temperature-resistant strains for efficient degradation of petroleum hydrocarbons under the low temperature.</title>
        <authorList>
            <person name="Wang Y."/>
            <person name="Chen J."/>
        </authorList>
    </citation>
    <scope>NUCLEOTIDE SEQUENCE [LARGE SCALE GENOMIC DNA]</scope>
    <source>
        <strain evidence="3 4">KB1</strain>
    </source>
</reference>
<sequence length="109" mass="11670">MLENHGVVGVAVLMVMLVTVPMIVVFLLVFSVCDYRHPRSCGVPAPTRLAHAQLTSIDRIRNSRPASTSTSALPHSHSKNMSGGENITPQLLHRALVAISSMCKLAPSA</sequence>
<evidence type="ECO:0000313" key="4">
    <source>
        <dbReference type="Proteomes" id="UP000502345"/>
    </source>
</evidence>
<keyword evidence="2" id="KW-1133">Transmembrane helix</keyword>
<dbReference type="AlphaFoldDB" id="A0A6G9CT35"/>
<evidence type="ECO:0000313" key="3">
    <source>
        <dbReference type="EMBL" id="QIP40048.1"/>
    </source>
</evidence>
<feature type="region of interest" description="Disordered" evidence="1">
    <location>
        <begin position="62"/>
        <end position="84"/>
    </location>
</feature>
<evidence type="ECO:0000256" key="2">
    <source>
        <dbReference type="SAM" id="Phobius"/>
    </source>
</evidence>
<feature type="compositionally biased region" description="Polar residues" evidence="1">
    <location>
        <begin position="64"/>
        <end position="84"/>
    </location>
</feature>
<organism evidence="3 4">
    <name type="scientific">Rhodococcus erythropolis</name>
    <name type="common">Arthrobacter picolinophilus</name>
    <dbReference type="NCBI Taxonomy" id="1833"/>
    <lineage>
        <taxon>Bacteria</taxon>
        <taxon>Bacillati</taxon>
        <taxon>Actinomycetota</taxon>
        <taxon>Actinomycetes</taxon>
        <taxon>Mycobacteriales</taxon>
        <taxon>Nocardiaceae</taxon>
        <taxon>Rhodococcus</taxon>
        <taxon>Rhodococcus erythropolis group</taxon>
    </lineage>
</organism>
<dbReference type="Proteomes" id="UP000502345">
    <property type="component" value="Chromosome"/>
</dbReference>
<protein>
    <submittedName>
        <fullName evidence="3">Uncharacterized protein</fullName>
    </submittedName>
</protein>